<dbReference type="WBParaSite" id="HPLM_0000856001-mRNA-1">
    <property type="protein sequence ID" value="HPLM_0000856001-mRNA-1"/>
    <property type="gene ID" value="HPLM_0000856001"/>
</dbReference>
<dbReference type="AlphaFoldDB" id="A0A0N4WDB5"/>
<evidence type="ECO:0000313" key="1">
    <source>
        <dbReference type="WBParaSite" id="HPLM_0000856001-mRNA-1"/>
    </source>
</evidence>
<sequence>MTVQSHFTEVPLVFDKRHPWCASDGKFNATSIDVLSLQQPGTLNILRAYCSKLPTSSTVVEATPMEIAKRATHTKSYLLLQNSFASSGYHVPAKPHYTEIH</sequence>
<proteinExistence type="predicted"/>
<organism evidence="1">
    <name type="scientific">Haemonchus placei</name>
    <name type="common">Barber's pole worm</name>
    <dbReference type="NCBI Taxonomy" id="6290"/>
    <lineage>
        <taxon>Eukaryota</taxon>
        <taxon>Metazoa</taxon>
        <taxon>Ecdysozoa</taxon>
        <taxon>Nematoda</taxon>
        <taxon>Chromadorea</taxon>
        <taxon>Rhabditida</taxon>
        <taxon>Rhabditina</taxon>
        <taxon>Rhabditomorpha</taxon>
        <taxon>Strongyloidea</taxon>
        <taxon>Trichostrongylidae</taxon>
        <taxon>Haemonchus</taxon>
    </lineage>
</organism>
<accession>A0A0N4WDB5</accession>
<protein>
    <submittedName>
        <fullName evidence="1">ZP domain-containing protein</fullName>
    </submittedName>
</protein>
<reference evidence="1" key="1">
    <citation type="submission" date="2017-02" db="UniProtKB">
        <authorList>
            <consortium name="WormBaseParasite"/>
        </authorList>
    </citation>
    <scope>IDENTIFICATION</scope>
</reference>
<name>A0A0N4WDB5_HAEPC</name>